<dbReference type="AlphaFoldDB" id="A0A1Y6L042"/>
<dbReference type="RefSeq" id="WP_087820962.1">
    <property type="nucleotide sequence ID" value="NZ_FYAH01000003.1"/>
</dbReference>
<organism evidence="1 2">
    <name type="scientific">Photobacterium aquimaris</name>
    <dbReference type="NCBI Taxonomy" id="512643"/>
    <lineage>
        <taxon>Bacteria</taxon>
        <taxon>Pseudomonadati</taxon>
        <taxon>Pseudomonadota</taxon>
        <taxon>Gammaproteobacteria</taxon>
        <taxon>Vibrionales</taxon>
        <taxon>Vibrionaceae</taxon>
        <taxon>Photobacterium</taxon>
    </lineage>
</organism>
<proteinExistence type="predicted"/>
<evidence type="ECO:0000313" key="1">
    <source>
        <dbReference type="EMBL" id="SMY16996.1"/>
    </source>
</evidence>
<sequence>MKTILIDKQYYPHIMLMIDAIDKKERTSLITFIIDKAANTISVIGGKRDALRIIKLPFEGQDPTLQNGKWSIDADMFKYYCEDCLKTKRKNQEIILELDEHPQSDSYVIGYANDHAVRRWQCSAACEAHLDYIASLDNKTFQTVSISALQPMLEVASSHCPLEFFKIDKAQHKIIVQRDNDITTTALPQDLIPEIDLVANQDGLDILKHTCQHTQSGTLMINVDNEQLTVTDGKHSQSCSLESLSEFCNKPKANYTTEVKCVVKIYALKSEIEAYTRVHQIKHNNISLLYFTQNDVYLSGFGCTVDSFQNLSALDITTKQPLLYNINLRQLLKVRIKNITELKGMTLRILKTADGSRKLAFYNEHDPKRPYASIPIELNTNNNDLMAMQTLMAIYNKQNQGDSCKQADLLGYDDI</sequence>
<dbReference type="Proteomes" id="UP000196485">
    <property type="component" value="Unassembled WGS sequence"/>
</dbReference>
<reference evidence="2" key="1">
    <citation type="submission" date="2017-06" db="EMBL/GenBank/DDBJ databases">
        <authorList>
            <person name="Rodrigo-Torres L."/>
            <person name="Arahal R. D."/>
            <person name="Lucena T."/>
        </authorList>
    </citation>
    <scope>NUCLEOTIDE SEQUENCE [LARGE SCALE GENOMIC DNA]</scope>
    <source>
        <strain evidence="2">type strain: CECT 9192</strain>
    </source>
</reference>
<protein>
    <submittedName>
        <fullName evidence="1">Uncharacterized protein</fullName>
    </submittedName>
</protein>
<evidence type="ECO:0000313" key="2">
    <source>
        <dbReference type="Proteomes" id="UP000196485"/>
    </source>
</evidence>
<name>A0A1Y6L042_9GAMM</name>
<keyword evidence="2" id="KW-1185">Reference proteome</keyword>
<accession>A0A1Y6L042</accession>
<dbReference type="EMBL" id="FYAH01000003">
    <property type="protein sequence ID" value="SMY16996.1"/>
    <property type="molecule type" value="Genomic_DNA"/>
</dbReference>
<gene>
    <name evidence="1" type="ORF">PAQU9191_02237</name>
</gene>